<dbReference type="PRINTS" id="PR00344">
    <property type="entry name" value="BCTRLSENSOR"/>
</dbReference>
<evidence type="ECO:0000256" key="2">
    <source>
        <dbReference type="ARBA" id="ARBA00012438"/>
    </source>
</evidence>
<dbReference type="InterPro" id="IPR003594">
    <property type="entry name" value="HATPase_dom"/>
</dbReference>
<dbReference type="CDD" id="cd16922">
    <property type="entry name" value="HATPase_EvgS-ArcB-TorS-like"/>
    <property type="match status" value="1"/>
</dbReference>
<accession>A0ABQ1FUC3</accession>
<dbReference type="PANTHER" id="PTHR45339:SF1">
    <property type="entry name" value="HYBRID SIGNAL TRANSDUCTION HISTIDINE KINASE J"/>
    <property type="match status" value="1"/>
</dbReference>
<dbReference type="Gene3D" id="3.40.50.2300">
    <property type="match status" value="1"/>
</dbReference>
<organism evidence="8 9">
    <name type="scientific">Dyella nitratireducens</name>
    <dbReference type="NCBI Taxonomy" id="1849580"/>
    <lineage>
        <taxon>Bacteria</taxon>
        <taxon>Pseudomonadati</taxon>
        <taxon>Pseudomonadota</taxon>
        <taxon>Gammaproteobacteria</taxon>
        <taxon>Lysobacterales</taxon>
        <taxon>Rhodanobacteraceae</taxon>
        <taxon>Dyella</taxon>
    </lineage>
</organism>
<dbReference type="CDD" id="cd00082">
    <property type="entry name" value="HisKA"/>
    <property type="match status" value="1"/>
</dbReference>
<dbReference type="InterPro" id="IPR001789">
    <property type="entry name" value="Sig_transdc_resp-reg_receiver"/>
</dbReference>
<dbReference type="SMART" id="SM00387">
    <property type="entry name" value="HATPase_c"/>
    <property type="match status" value="1"/>
</dbReference>
<dbReference type="SMART" id="SM00388">
    <property type="entry name" value="HisKA"/>
    <property type="match status" value="1"/>
</dbReference>
<keyword evidence="4" id="KW-0902">Two-component regulatory system</keyword>
<dbReference type="Pfam" id="PF00497">
    <property type="entry name" value="SBP_bac_3"/>
    <property type="match status" value="1"/>
</dbReference>
<reference evidence="9" key="1">
    <citation type="journal article" date="2019" name="Int. J. Syst. Evol. Microbiol.">
        <title>The Global Catalogue of Microorganisms (GCM) 10K type strain sequencing project: providing services to taxonomists for standard genome sequencing and annotation.</title>
        <authorList>
            <consortium name="The Broad Institute Genomics Platform"/>
            <consortium name="The Broad Institute Genome Sequencing Center for Infectious Disease"/>
            <person name="Wu L."/>
            <person name="Ma J."/>
        </authorList>
    </citation>
    <scope>NUCLEOTIDE SEQUENCE [LARGE SCALE GENOMIC DNA]</scope>
    <source>
        <strain evidence="9">CGMCC 1.15439</strain>
    </source>
</reference>
<sequence>MVFAQGAENHHYTEQEKAWVQANPVVRFAVYPGGQPFIHLDGDQPSGVAMEYLHAMAKSTGLVFEPVNVANGAEATLALQRNELDLLPVLSSRQDGTLSAGSMLATRPYFVGTAVVITRASTGSIFQLNELEGLHVAVRRDGFLHQLLQNQFPGVALVPVASAQDELTVVSNGMADAAMDVDTALLPLWRKMYFSNLHVSGAISDVLLNFRMGVRSDDPILASIIDKSLASLTAKQTDDMMARWMDDSDYGVTSWRVHFRFHAPEITAAVTMLMALAYLYLRARKDRRRAEQSEEEKAMFLAVMSHEIRVPLSAVLSSVELLKLTRVNKNQRELLVTASSSADALLRLVDDVLDLSKLEADGLMLDSTPTDVGKLVQDMVQIIRHRVDEKGLQLNLNINVPEDVCVLLDVTRIQQVMINLLTNAIKFTNQGSVTLDVALNRSSGDAASRKLSVSVCDTGIGIPPEQHTRLFHAYVQADSTIARRYGGTGLGLSISRQLIELMGGTITLRSELNVGTIISFSIPVRLAPAGDTSVTEASITASEEPSRTQDVSVLLVEDHPAIRFVFEQQLRSIGCLVTACPDGASALRMFESKPFDLVLMDCDLPDISGYEATRTMRKREKDGRHTPILALSASTDAEHKMACIQCGMDGLLKKPLELSLLRSEIQVWCDVELPDPTSHDDSSAEITS</sequence>
<dbReference type="InterPro" id="IPR005467">
    <property type="entry name" value="His_kinase_dom"/>
</dbReference>
<evidence type="ECO:0000256" key="5">
    <source>
        <dbReference type="PROSITE-ProRule" id="PRU00169"/>
    </source>
</evidence>
<name>A0ABQ1FUC3_9GAMM</name>
<keyword evidence="3 5" id="KW-0597">Phosphoprotein</keyword>
<dbReference type="PROSITE" id="PS50109">
    <property type="entry name" value="HIS_KIN"/>
    <property type="match status" value="1"/>
</dbReference>
<protein>
    <recommendedName>
        <fullName evidence="2">histidine kinase</fullName>
        <ecNumber evidence="2">2.7.13.3</ecNumber>
    </recommendedName>
</protein>
<dbReference type="SMART" id="SM00062">
    <property type="entry name" value="PBPb"/>
    <property type="match status" value="1"/>
</dbReference>
<dbReference type="PANTHER" id="PTHR45339">
    <property type="entry name" value="HYBRID SIGNAL TRANSDUCTION HISTIDINE KINASE J"/>
    <property type="match status" value="1"/>
</dbReference>
<dbReference type="SUPFAM" id="SSF55874">
    <property type="entry name" value="ATPase domain of HSP90 chaperone/DNA topoisomerase II/histidine kinase"/>
    <property type="match status" value="1"/>
</dbReference>
<dbReference type="Gene3D" id="1.10.287.130">
    <property type="match status" value="1"/>
</dbReference>
<dbReference type="SUPFAM" id="SSF47384">
    <property type="entry name" value="Homodimeric domain of signal transducing histidine kinase"/>
    <property type="match status" value="1"/>
</dbReference>
<dbReference type="CDD" id="cd01007">
    <property type="entry name" value="PBP2_BvgS_HisK_like"/>
    <property type="match status" value="1"/>
</dbReference>
<feature type="domain" description="Histidine kinase" evidence="6">
    <location>
        <begin position="303"/>
        <end position="526"/>
    </location>
</feature>
<evidence type="ECO:0000313" key="9">
    <source>
        <dbReference type="Proteomes" id="UP000620046"/>
    </source>
</evidence>
<dbReference type="InterPro" id="IPR036890">
    <property type="entry name" value="HATPase_C_sf"/>
</dbReference>
<comment type="caution">
    <text evidence="8">The sequence shown here is derived from an EMBL/GenBank/DDBJ whole genome shotgun (WGS) entry which is preliminary data.</text>
</comment>
<dbReference type="EMBL" id="BMJA01000001">
    <property type="protein sequence ID" value="GGA28288.1"/>
    <property type="molecule type" value="Genomic_DNA"/>
</dbReference>
<dbReference type="Gene3D" id="3.40.190.10">
    <property type="entry name" value="Periplasmic binding protein-like II"/>
    <property type="match status" value="2"/>
</dbReference>
<dbReference type="CDD" id="cd17546">
    <property type="entry name" value="REC_hyHK_CKI1_RcsC-like"/>
    <property type="match status" value="1"/>
</dbReference>
<dbReference type="Pfam" id="PF00512">
    <property type="entry name" value="HisKA"/>
    <property type="match status" value="1"/>
</dbReference>
<dbReference type="InterPro" id="IPR001638">
    <property type="entry name" value="Solute-binding_3/MltF_N"/>
</dbReference>
<dbReference type="InterPro" id="IPR003661">
    <property type="entry name" value="HisK_dim/P_dom"/>
</dbReference>
<feature type="modified residue" description="4-aspartylphosphate" evidence="5">
    <location>
        <position position="601"/>
    </location>
</feature>
<evidence type="ECO:0000256" key="4">
    <source>
        <dbReference type="ARBA" id="ARBA00023012"/>
    </source>
</evidence>
<evidence type="ECO:0000256" key="1">
    <source>
        <dbReference type="ARBA" id="ARBA00000085"/>
    </source>
</evidence>
<dbReference type="Pfam" id="PF02518">
    <property type="entry name" value="HATPase_c"/>
    <property type="match status" value="1"/>
</dbReference>
<dbReference type="SMART" id="SM00448">
    <property type="entry name" value="REC"/>
    <property type="match status" value="1"/>
</dbReference>
<dbReference type="InterPro" id="IPR004358">
    <property type="entry name" value="Sig_transdc_His_kin-like_C"/>
</dbReference>
<dbReference type="Pfam" id="PF00072">
    <property type="entry name" value="Response_reg"/>
    <property type="match status" value="1"/>
</dbReference>
<evidence type="ECO:0000313" key="8">
    <source>
        <dbReference type="EMBL" id="GGA28288.1"/>
    </source>
</evidence>
<keyword evidence="9" id="KW-1185">Reference proteome</keyword>
<evidence type="ECO:0000259" key="6">
    <source>
        <dbReference type="PROSITE" id="PS50109"/>
    </source>
</evidence>
<feature type="domain" description="Response regulatory" evidence="7">
    <location>
        <begin position="552"/>
        <end position="669"/>
    </location>
</feature>
<gene>
    <name evidence="8" type="ORF">GCM10010981_16320</name>
</gene>
<dbReference type="InterPro" id="IPR036097">
    <property type="entry name" value="HisK_dim/P_sf"/>
</dbReference>
<proteinExistence type="predicted"/>
<dbReference type="Proteomes" id="UP000620046">
    <property type="component" value="Unassembled WGS sequence"/>
</dbReference>
<dbReference type="InterPro" id="IPR011006">
    <property type="entry name" value="CheY-like_superfamily"/>
</dbReference>
<comment type="catalytic activity">
    <reaction evidence="1">
        <text>ATP + protein L-histidine = ADP + protein N-phospho-L-histidine.</text>
        <dbReference type="EC" id="2.7.13.3"/>
    </reaction>
</comment>
<dbReference type="PROSITE" id="PS50110">
    <property type="entry name" value="RESPONSE_REGULATORY"/>
    <property type="match status" value="1"/>
</dbReference>
<dbReference type="SUPFAM" id="SSF52172">
    <property type="entry name" value="CheY-like"/>
    <property type="match status" value="1"/>
</dbReference>
<dbReference type="EC" id="2.7.13.3" evidence="2"/>
<dbReference type="Gene3D" id="3.30.565.10">
    <property type="entry name" value="Histidine kinase-like ATPase, C-terminal domain"/>
    <property type="match status" value="1"/>
</dbReference>
<dbReference type="SUPFAM" id="SSF53850">
    <property type="entry name" value="Periplasmic binding protein-like II"/>
    <property type="match status" value="1"/>
</dbReference>
<evidence type="ECO:0000256" key="3">
    <source>
        <dbReference type="ARBA" id="ARBA00022553"/>
    </source>
</evidence>
<evidence type="ECO:0000259" key="7">
    <source>
        <dbReference type="PROSITE" id="PS50110"/>
    </source>
</evidence>